<dbReference type="GeneID" id="85386218"/>
<evidence type="ECO:0000313" key="2">
    <source>
        <dbReference type="EMBL" id="KAK1725143.1"/>
    </source>
</evidence>
<protein>
    <submittedName>
        <fullName evidence="2">Uncharacterized protein</fullName>
    </submittedName>
</protein>
<organism evidence="2 3">
    <name type="scientific">Glomerella acutata</name>
    <name type="common">Colletotrichum acutatum</name>
    <dbReference type="NCBI Taxonomy" id="27357"/>
    <lineage>
        <taxon>Eukaryota</taxon>
        <taxon>Fungi</taxon>
        <taxon>Dikarya</taxon>
        <taxon>Ascomycota</taxon>
        <taxon>Pezizomycotina</taxon>
        <taxon>Sordariomycetes</taxon>
        <taxon>Hypocreomycetidae</taxon>
        <taxon>Glomerellales</taxon>
        <taxon>Glomerellaceae</taxon>
        <taxon>Colletotrichum</taxon>
        <taxon>Colletotrichum acutatum species complex</taxon>
    </lineage>
</organism>
<dbReference type="AlphaFoldDB" id="A0AAD8XHR3"/>
<proteinExistence type="predicted"/>
<accession>A0AAD8XHR3</accession>
<gene>
    <name evidence="2" type="ORF">BDZ83DRAFT_313530</name>
</gene>
<dbReference type="PROSITE" id="PS51257">
    <property type="entry name" value="PROKAR_LIPOPROTEIN"/>
    <property type="match status" value="1"/>
</dbReference>
<evidence type="ECO:0000313" key="3">
    <source>
        <dbReference type="Proteomes" id="UP001244207"/>
    </source>
</evidence>
<keyword evidence="1" id="KW-0732">Signal</keyword>
<sequence length="120" mass="12971">MERKVQMCLNQMLFFFLFVCLLQFSISSCKKMEKGSSFTSAGLHLSSATAVRDRGTQAAPFRQGNGFVRGKLASPQTSSDVALPLLGLLRAICPCPCRQTDAKSAEPGLGAVRLAQSRQT</sequence>
<evidence type="ECO:0000256" key="1">
    <source>
        <dbReference type="SAM" id="SignalP"/>
    </source>
</evidence>
<name>A0AAD8XHR3_GLOAC</name>
<feature type="signal peptide" evidence="1">
    <location>
        <begin position="1"/>
        <end position="29"/>
    </location>
</feature>
<dbReference type="Proteomes" id="UP001244207">
    <property type="component" value="Unassembled WGS sequence"/>
</dbReference>
<dbReference type="RefSeq" id="XP_060365198.1">
    <property type="nucleotide sequence ID" value="XM_060502319.1"/>
</dbReference>
<keyword evidence="3" id="KW-1185">Reference proteome</keyword>
<comment type="caution">
    <text evidence="2">The sequence shown here is derived from an EMBL/GenBank/DDBJ whole genome shotgun (WGS) entry which is preliminary data.</text>
</comment>
<reference evidence="2" key="1">
    <citation type="submission" date="2021-12" db="EMBL/GenBank/DDBJ databases">
        <title>Comparative genomics, transcriptomics and evolutionary studies reveal genomic signatures of adaptation to plant cell wall in hemibiotrophic fungi.</title>
        <authorList>
            <consortium name="DOE Joint Genome Institute"/>
            <person name="Baroncelli R."/>
            <person name="Diaz J.F."/>
            <person name="Benocci T."/>
            <person name="Peng M."/>
            <person name="Battaglia E."/>
            <person name="Haridas S."/>
            <person name="Andreopoulos W."/>
            <person name="Labutti K."/>
            <person name="Pangilinan J."/>
            <person name="Floch G.L."/>
            <person name="Makela M.R."/>
            <person name="Henrissat B."/>
            <person name="Grigoriev I.V."/>
            <person name="Crouch J.A."/>
            <person name="De Vries R.P."/>
            <person name="Sukno S.A."/>
            <person name="Thon M.R."/>
        </authorList>
    </citation>
    <scope>NUCLEOTIDE SEQUENCE</scope>
    <source>
        <strain evidence="2">CBS 112980</strain>
    </source>
</reference>
<dbReference type="EMBL" id="JAHMHS010000044">
    <property type="protein sequence ID" value="KAK1725143.1"/>
    <property type="molecule type" value="Genomic_DNA"/>
</dbReference>
<feature type="chain" id="PRO_5041990844" evidence="1">
    <location>
        <begin position="30"/>
        <end position="120"/>
    </location>
</feature>